<dbReference type="EC" id="3.4.21.89" evidence="5"/>
<dbReference type="GO" id="GO:0009003">
    <property type="term" value="F:signal peptidase activity"/>
    <property type="evidence" value="ECO:0007669"/>
    <property type="project" value="UniProtKB-EC"/>
</dbReference>
<evidence type="ECO:0000256" key="5">
    <source>
        <dbReference type="RuleBase" id="RU362042"/>
    </source>
</evidence>
<keyword evidence="1 5" id="KW-0378">Hydrolase</keyword>
<comment type="similarity">
    <text evidence="3">Belongs to the peptidase S26 family. IMP1 subfamily.</text>
</comment>
<dbReference type="STRING" id="1802451.A3C82_00355"/>
<comment type="catalytic activity">
    <reaction evidence="5">
        <text>Cleavage of hydrophobic, N-terminal signal or leader sequences from secreted and periplasmic proteins.</text>
        <dbReference type="EC" id="3.4.21.89"/>
    </reaction>
</comment>
<dbReference type="InterPro" id="IPR014124">
    <property type="entry name" value="Pept_S26A_Sod_Ni_maturase"/>
</dbReference>
<dbReference type="InterPro" id="IPR019533">
    <property type="entry name" value="Peptidase_S26"/>
</dbReference>
<dbReference type="GO" id="GO:0006465">
    <property type="term" value="P:signal peptide processing"/>
    <property type="evidence" value="ECO:0007669"/>
    <property type="project" value="InterPro"/>
</dbReference>
<dbReference type="SUPFAM" id="SSF51306">
    <property type="entry name" value="LexA/Signal peptidase"/>
    <property type="match status" value="1"/>
</dbReference>
<evidence type="ECO:0000313" key="7">
    <source>
        <dbReference type="EMBL" id="OHA67700.1"/>
    </source>
</evidence>
<comment type="caution">
    <text evidence="7">The sequence shown here is derived from an EMBL/GenBank/DDBJ whole genome shotgun (WGS) entry which is preliminary data.</text>
</comment>
<dbReference type="EMBL" id="MHTW01000007">
    <property type="protein sequence ID" value="OHA67700.1"/>
    <property type="molecule type" value="Genomic_DNA"/>
</dbReference>
<dbReference type="PANTHER" id="PTHR12383">
    <property type="entry name" value="PROTEASE FAMILY S26 MITOCHONDRIAL INNER MEMBRANE PROTEASE-RELATED"/>
    <property type="match status" value="1"/>
</dbReference>
<keyword evidence="5" id="KW-0645">Protease</keyword>
<dbReference type="Proteomes" id="UP000176901">
    <property type="component" value="Unassembled WGS sequence"/>
</dbReference>
<evidence type="ECO:0000256" key="1">
    <source>
        <dbReference type="ARBA" id="ARBA00022801"/>
    </source>
</evidence>
<dbReference type="NCBIfam" id="TIGR02227">
    <property type="entry name" value="sigpep_I_bact"/>
    <property type="match status" value="1"/>
</dbReference>
<feature type="domain" description="Peptidase S26" evidence="6">
    <location>
        <begin position="62"/>
        <end position="95"/>
    </location>
</feature>
<feature type="active site" evidence="4">
    <location>
        <position position="54"/>
    </location>
</feature>
<dbReference type="InterPro" id="IPR000223">
    <property type="entry name" value="Pept_S26A_signal_pept_1"/>
</dbReference>
<proteinExistence type="inferred from homology"/>
<evidence type="ECO:0000256" key="2">
    <source>
        <dbReference type="ARBA" id="ARBA00023136"/>
    </source>
</evidence>
<comment type="subcellular location">
    <subcellularLocation>
        <location evidence="5">Membrane</location>
        <topology evidence="5">Single-pass type II membrane protein</topology>
    </subcellularLocation>
</comment>
<dbReference type="InterPro" id="IPR036286">
    <property type="entry name" value="LexA/Signal_pep-like_sf"/>
</dbReference>
<gene>
    <name evidence="7" type="ORF">A3C82_00355</name>
</gene>
<keyword evidence="2" id="KW-0472">Membrane</keyword>
<dbReference type="Pfam" id="PF10502">
    <property type="entry name" value="Peptidase_S26"/>
    <property type="match status" value="2"/>
</dbReference>
<evidence type="ECO:0000256" key="3">
    <source>
        <dbReference type="ARBA" id="ARBA00038445"/>
    </source>
</evidence>
<dbReference type="CDD" id="cd06530">
    <property type="entry name" value="S26_SPase_I"/>
    <property type="match status" value="1"/>
</dbReference>
<evidence type="ECO:0000256" key="4">
    <source>
        <dbReference type="PIRSR" id="PIRSR600223-1"/>
    </source>
</evidence>
<dbReference type="Gene3D" id="2.10.109.10">
    <property type="entry name" value="Umud Fragment, subunit A"/>
    <property type="match status" value="1"/>
</dbReference>
<dbReference type="GO" id="GO:0016020">
    <property type="term" value="C:membrane"/>
    <property type="evidence" value="ECO:0007669"/>
    <property type="project" value="UniProtKB-SubCell"/>
</dbReference>
<dbReference type="GO" id="GO:0004252">
    <property type="term" value="F:serine-type endopeptidase activity"/>
    <property type="evidence" value="ECO:0007669"/>
    <property type="project" value="InterPro"/>
</dbReference>
<dbReference type="InterPro" id="IPR052064">
    <property type="entry name" value="Mito_IMP1_subunit"/>
</dbReference>
<dbReference type="NCBIfam" id="TIGR02754">
    <property type="entry name" value="sod_Ni_protease"/>
    <property type="match status" value="1"/>
</dbReference>
<reference evidence="7 8" key="1">
    <citation type="journal article" date="2016" name="Nat. Commun.">
        <title>Thousands of microbial genomes shed light on interconnected biogeochemical processes in an aquifer system.</title>
        <authorList>
            <person name="Anantharaman K."/>
            <person name="Brown C.T."/>
            <person name="Hug L.A."/>
            <person name="Sharon I."/>
            <person name="Castelle C.J."/>
            <person name="Probst A.J."/>
            <person name="Thomas B.C."/>
            <person name="Singh A."/>
            <person name="Wilkins M.J."/>
            <person name="Karaoz U."/>
            <person name="Brodie E.L."/>
            <person name="Williams K.H."/>
            <person name="Hubbard S.S."/>
            <person name="Banfield J.F."/>
        </authorList>
    </citation>
    <scope>NUCLEOTIDE SEQUENCE [LARGE SCALE GENOMIC DNA]</scope>
</reference>
<protein>
    <recommendedName>
        <fullName evidence="5">Signal peptidase I</fullName>
        <ecNumber evidence="5">3.4.21.89</ecNumber>
    </recommendedName>
</protein>
<name>A0A1G2R4B8_9BACT</name>
<organism evidence="7 8">
    <name type="scientific">Candidatus Wildermuthbacteria bacterium RIFCSPHIGHO2_02_FULL_47_12</name>
    <dbReference type="NCBI Taxonomy" id="1802451"/>
    <lineage>
        <taxon>Bacteria</taxon>
        <taxon>Candidatus Wildermuthiibacteriota</taxon>
    </lineage>
</organism>
<evidence type="ECO:0000313" key="8">
    <source>
        <dbReference type="Proteomes" id="UP000176901"/>
    </source>
</evidence>
<dbReference type="PANTHER" id="PTHR12383:SF16">
    <property type="entry name" value="MITOCHONDRIAL INNER MEMBRANE PROTEASE SUBUNIT 1"/>
    <property type="match status" value="1"/>
</dbReference>
<dbReference type="AlphaFoldDB" id="A0A1G2R4B8"/>
<feature type="active site" evidence="4">
    <location>
        <position position="11"/>
    </location>
</feature>
<feature type="domain" description="Peptidase S26" evidence="6">
    <location>
        <begin position="2"/>
        <end position="59"/>
    </location>
</feature>
<sequence length="100" mass="11650">MFSYFLVKEQSMEPFCREGDFVVINRMSYLFSRPKVGQLVVLKDPRDPSRHIIKRIVALKDSFVWVEGDNKERSTDSRDFGWVSVKALLGQAKVVKRPSR</sequence>
<accession>A0A1G2R4B8</accession>
<evidence type="ECO:0000259" key="6">
    <source>
        <dbReference type="Pfam" id="PF10502"/>
    </source>
</evidence>